<dbReference type="Proteomes" id="UP001017257">
    <property type="component" value="Chromosome"/>
</dbReference>
<evidence type="ECO:0000256" key="2">
    <source>
        <dbReference type="ARBA" id="ARBA00016549"/>
    </source>
</evidence>
<proteinExistence type="predicted"/>
<dbReference type="EMBL" id="CP102845">
    <property type="protein sequence ID" value="UVF21481.1"/>
    <property type="molecule type" value="Genomic_DNA"/>
</dbReference>
<dbReference type="InterPro" id="IPR036704">
    <property type="entry name" value="RraA/RraA-like_sf"/>
</dbReference>
<protein>
    <recommendedName>
        <fullName evidence="2">Putative 4-hydroxy-4-methyl-2-oxoglutarate aldolase</fullName>
    </recommendedName>
    <alternativeName>
        <fullName evidence="3">Regulator of ribonuclease activity homolog</fullName>
    </alternativeName>
    <alternativeName>
        <fullName evidence="4">RraA-like protein</fullName>
    </alternativeName>
</protein>
<reference evidence="5" key="1">
    <citation type="submission" date="2022-08" db="EMBL/GenBank/DDBJ databases">
        <title>Microvirga terrae sp. nov., isolated from soil.</title>
        <authorList>
            <person name="Kim K.H."/>
            <person name="Seo Y.L."/>
            <person name="Kim J.M."/>
            <person name="Lee J.K."/>
            <person name="Han D.M."/>
            <person name="Jeon C.O."/>
        </authorList>
    </citation>
    <scope>NUCLEOTIDE SEQUENCE</scope>
    <source>
        <strain evidence="5">R24</strain>
    </source>
</reference>
<dbReference type="Gene3D" id="3.50.30.40">
    <property type="entry name" value="Ribonuclease E inhibitor RraA/RraA-like"/>
    <property type="match status" value="1"/>
</dbReference>
<evidence type="ECO:0000256" key="3">
    <source>
        <dbReference type="ARBA" id="ARBA00029596"/>
    </source>
</evidence>
<gene>
    <name evidence="5" type="ORF">HPT29_010335</name>
</gene>
<dbReference type="PANTHER" id="PTHR33254:SF4">
    <property type="entry name" value="4-HYDROXY-4-METHYL-2-OXOGLUTARATE ALDOLASE 3-RELATED"/>
    <property type="match status" value="1"/>
</dbReference>
<dbReference type="InterPro" id="IPR005493">
    <property type="entry name" value="RraA/RraA-like"/>
</dbReference>
<keyword evidence="6" id="KW-1185">Reference proteome</keyword>
<sequence>MCNAIELVLGHRTAEGFTTEPVLAAHPSLPAIVGYARTGLIRSSQPAEESSETVRARRIAYYRYVAAHAGPVVVVLQDIDSRPGLGAFWGEINVAIHKGLGARGVLTNGSMRDLGAVDPGFQILAGSLSPSHAFVRVEAFDCPVEIFGLKVRPDDLLHADRHGAVMIDPYVALELPRAIDLVTRKEAPVLKAARSPGFTVEKLIEAWGAAEDVH</sequence>
<dbReference type="SUPFAM" id="SSF89562">
    <property type="entry name" value="RraA-like"/>
    <property type="match status" value="1"/>
</dbReference>
<evidence type="ECO:0000256" key="4">
    <source>
        <dbReference type="ARBA" id="ARBA00030169"/>
    </source>
</evidence>
<accession>A0ABY5RW62</accession>
<name>A0ABY5RW62_9HYPH</name>
<evidence type="ECO:0000313" key="6">
    <source>
        <dbReference type="Proteomes" id="UP001017257"/>
    </source>
</evidence>
<comment type="cofactor">
    <cofactor evidence="1">
        <name>a divalent metal cation</name>
        <dbReference type="ChEBI" id="CHEBI:60240"/>
    </cofactor>
</comment>
<evidence type="ECO:0000313" key="5">
    <source>
        <dbReference type="EMBL" id="UVF21481.1"/>
    </source>
</evidence>
<organism evidence="5 6">
    <name type="scientific">Microvirga terrae</name>
    <dbReference type="NCBI Taxonomy" id="2740529"/>
    <lineage>
        <taxon>Bacteria</taxon>
        <taxon>Pseudomonadati</taxon>
        <taxon>Pseudomonadota</taxon>
        <taxon>Alphaproteobacteria</taxon>
        <taxon>Hyphomicrobiales</taxon>
        <taxon>Methylobacteriaceae</taxon>
        <taxon>Microvirga</taxon>
    </lineage>
</organism>
<evidence type="ECO:0000256" key="1">
    <source>
        <dbReference type="ARBA" id="ARBA00001968"/>
    </source>
</evidence>
<dbReference type="PANTHER" id="PTHR33254">
    <property type="entry name" value="4-HYDROXY-4-METHYL-2-OXOGLUTARATE ALDOLASE 3-RELATED"/>
    <property type="match status" value="1"/>
</dbReference>
<dbReference type="Pfam" id="PF03737">
    <property type="entry name" value="RraA-like"/>
    <property type="match status" value="1"/>
</dbReference>
<dbReference type="RefSeq" id="WP_259060535.1">
    <property type="nucleotide sequence ID" value="NZ_CP102845.1"/>
</dbReference>